<keyword evidence="3" id="KW-1185">Reference proteome</keyword>
<sequence>MSYVDLHMHSIYSDDGEFQPKELVELCLKKNIRYFSIADHNSTKAISEAVEYCMDENIEIIPAVELDCTIDGVNLHVLGYGIDYENKIFNKIEEDIIQQEQGASKKRIDLIRQLGINFSDKVIQGLSKNGVVNGEMIAEAAMKFDTEHKDPLLKPYYENGSRSDNPYVNFYWDYCAQGKPAYAKVNFISLEEAVKIIEDTGGIAVLAHPGNNVHENGDLLESIISCGIKGIEVYSSYHKEEQVQYYKEFSLKNKLILTSGSDYHGKTKPSISIGSSECDNNEKEIISELKKSLNMKK</sequence>
<dbReference type="AlphaFoldDB" id="A0A2T0BCU2"/>
<organism evidence="2 3">
    <name type="scientific">Clostridium vincentii</name>
    <dbReference type="NCBI Taxonomy" id="52704"/>
    <lineage>
        <taxon>Bacteria</taxon>
        <taxon>Bacillati</taxon>
        <taxon>Bacillota</taxon>
        <taxon>Clostridia</taxon>
        <taxon>Eubacteriales</taxon>
        <taxon>Clostridiaceae</taxon>
        <taxon>Clostridium</taxon>
    </lineage>
</organism>
<keyword evidence="2" id="KW-0269">Exonuclease</keyword>
<dbReference type="InterPro" id="IPR016195">
    <property type="entry name" value="Pol/histidinol_Pase-like"/>
</dbReference>
<dbReference type="SUPFAM" id="SSF89550">
    <property type="entry name" value="PHP domain-like"/>
    <property type="match status" value="1"/>
</dbReference>
<keyword evidence="2" id="KW-0540">Nuclease</keyword>
<dbReference type="InterPro" id="IPR004013">
    <property type="entry name" value="PHP_dom"/>
</dbReference>
<dbReference type="InterPro" id="IPR052018">
    <property type="entry name" value="PHP_domain"/>
</dbReference>
<evidence type="ECO:0000313" key="2">
    <source>
        <dbReference type="EMBL" id="PRR81720.1"/>
    </source>
</evidence>
<dbReference type="PANTHER" id="PTHR42924">
    <property type="entry name" value="EXONUCLEASE"/>
    <property type="match status" value="1"/>
</dbReference>
<dbReference type="PANTHER" id="PTHR42924:SF3">
    <property type="entry name" value="POLYMERASE_HISTIDINOL PHOSPHATASE N-TERMINAL DOMAIN-CONTAINING PROTEIN"/>
    <property type="match status" value="1"/>
</dbReference>
<dbReference type="EMBL" id="PVXQ01000025">
    <property type="protein sequence ID" value="PRR81720.1"/>
    <property type="molecule type" value="Genomic_DNA"/>
</dbReference>
<comment type="caution">
    <text evidence="2">The sequence shown here is derived from an EMBL/GenBank/DDBJ whole genome shotgun (WGS) entry which is preliminary data.</text>
</comment>
<dbReference type="GO" id="GO:0035312">
    <property type="term" value="F:5'-3' DNA exonuclease activity"/>
    <property type="evidence" value="ECO:0007669"/>
    <property type="project" value="TreeGrafter"/>
</dbReference>
<dbReference type="Pfam" id="PF02811">
    <property type="entry name" value="PHP"/>
    <property type="match status" value="1"/>
</dbReference>
<dbReference type="InterPro" id="IPR003141">
    <property type="entry name" value="Pol/His_phosphatase_N"/>
</dbReference>
<protein>
    <submittedName>
        <fullName evidence="2">DNA polymerase/3'-5' exonuclease PolX</fullName>
    </submittedName>
</protein>
<feature type="domain" description="Polymerase/histidinol phosphatase N-terminal" evidence="1">
    <location>
        <begin position="4"/>
        <end position="70"/>
    </location>
</feature>
<dbReference type="GO" id="GO:0004534">
    <property type="term" value="F:5'-3' RNA exonuclease activity"/>
    <property type="evidence" value="ECO:0007669"/>
    <property type="project" value="TreeGrafter"/>
</dbReference>
<dbReference type="Gene3D" id="3.20.20.140">
    <property type="entry name" value="Metal-dependent hydrolases"/>
    <property type="match status" value="1"/>
</dbReference>
<dbReference type="Gene3D" id="1.10.150.650">
    <property type="match status" value="1"/>
</dbReference>
<evidence type="ECO:0000259" key="1">
    <source>
        <dbReference type="SMART" id="SM00481"/>
    </source>
</evidence>
<evidence type="ECO:0000313" key="3">
    <source>
        <dbReference type="Proteomes" id="UP000239471"/>
    </source>
</evidence>
<gene>
    <name evidence="2" type="primary">polX</name>
    <name evidence="2" type="ORF">CLVI_23290</name>
</gene>
<name>A0A2T0BCU2_9CLOT</name>
<dbReference type="SMART" id="SM00481">
    <property type="entry name" value="POLIIIAc"/>
    <property type="match status" value="1"/>
</dbReference>
<reference evidence="2 3" key="1">
    <citation type="submission" date="2018-03" db="EMBL/GenBank/DDBJ databases">
        <title>Genome sequence of Clostridium vincentii DSM 10228.</title>
        <authorList>
            <person name="Poehlein A."/>
            <person name="Daniel R."/>
        </authorList>
    </citation>
    <scope>NUCLEOTIDE SEQUENCE [LARGE SCALE GENOMIC DNA]</scope>
    <source>
        <strain evidence="2 3">DSM 10228</strain>
    </source>
</reference>
<accession>A0A2T0BCU2</accession>
<keyword evidence="2" id="KW-0378">Hydrolase</keyword>
<dbReference type="RefSeq" id="WP_106060272.1">
    <property type="nucleotide sequence ID" value="NZ_PVXQ01000025.1"/>
</dbReference>
<dbReference type="CDD" id="cd07438">
    <property type="entry name" value="PHP_HisPPase_AMP"/>
    <property type="match status" value="1"/>
</dbReference>
<dbReference type="Proteomes" id="UP000239471">
    <property type="component" value="Unassembled WGS sequence"/>
</dbReference>
<proteinExistence type="predicted"/>
<dbReference type="OrthoDB" id="9804333at2"/>